<dbReference type="FunFam" id="2.130.10.10:FF:003525">
    <property type="entry name" value="WD repeat domain 90"/>
    <property type="match status" value="1"/>
</dbReference>
<dbReference type="InterPro" id="IPR055440">
    <property type="entry name" value="Beta-prop_WDR90_4th"/>
</dbReference>
<dbReference type="InterPro" id="IPR015943">
    <property type="entry name" value="WD40/YVTN_repeat-like_dom_sf"/>
</dbReference>
<accession>A0A250WPV0</accession>
<feature type="domain" description="WDR90 4th beta-propeller" evidence="6">
    <location>
        <begin position="1457"/>
        <end position="1774"/>
    </location>
</feature>
<dbReference type="InterPro" id="IPR036322">
    <property type="entry name" value="WD40_repeat_dom_sf"/>
</dbReference>
<proteinExistence type="predicted"/>
<keyword evidence="1 3" id="KW-0853">WD repeat</keyword>
<evidence type="ECO:0008006" key="10">
    <source>
        <dbReference type="Google" id="ProtNLM"/>
    </source>
</evidence>
<dbReference type="Proteomes" id="UP000232323">
    <property type="component" value="Unassembled WGS sequence"/>
</dbReference>
<feature type="compositionally biased region" description="Low complexity" evidence="4">
    <location>
        <begin position="161"/>
        <end position="187"/>
    </location>
</feature>
<evidence type="ECO:0000259" key="7">
    <source>
        <dbReference type="Pfam" id="PF23393"/>
    </source>
</evidence>
<dbReference type="OrthoDB" id="6252103at2759"/>
<keyword evidence="2" id="KW-0677">Repeat</keyword>
<feature type="repeat" description="WD" evidence="3">
    <location>
        <begin position="676"/>
        <end position="709"/>
    </location>
</feature>
<feature type="domain" description="WDR90/POC16 second beta-propeller" evidence="7">
    <location>
        <begin position="603"/>
        <end position="892"/>
    </location>
</feature>
<evidence type="ECO:0000256" key="1">
    <source>
        <dbReference type="ARBA" id="ARBA00022574"/>
    </source>
</evidence>
<feature type="repeat" description="WD" evidence="3">
    <location>
        <begin position="592"/>
        <end position="633"/>
    </location>
</feature>
<dbReference type="InterPro" id="IPR011047">
    <property type="entry name" value="Quinoprotein_ADH-like_sf"/>
</dbReference>
<gene>
    <name evidence="8" type="ORF">CEUSTIGMA_g330.t1</name>
</gene>
<dbReference type="InterPro" id="IPR001680">
    <property type="entry name" value="WD40_rpt"/>
</dbReference>
<feature type="repeat" description="WD" evidence="3">
    <location>
        <begin position="810"/>
        <end position="851"/>
    </location>
</feature>
<organism evidence="8 9">
    <name type="scientific">Chlamydomonas eustigma</name>
    <dbReference type="NCBI Taxonomy" id="1157962"/>
    <lineage>
        <taxon>Eukaryota</taxon>
        <taxon>Viridiplantae</taxon>
        <taxon>Chlorophyta</taxon>
        <taxon>core chlorophytes</taxon>
        <taxon>Chlorophyceae</taxon>
        <taxon>CS clade</taxon>
        <taxon>Chlamydomonadales</taxon>
        <taxon>Chlamydomonadaceae</taxon>
        <taxon>Chlamydomonas</taxon>
    </lineage>
</organism>
<reference evidence="8 9" key="1">
    <citation type="submission" date="2017-08" db="EMBL/GenBank/DDBJ databases">
        <title>Acidophilic green algal genome provides insights into adaptation to an acidic environment.</title>
        <authorList>
            <person name="Hirooka S."/>
            <person name="Hirose Y."/>
            <person name="Kanesaki Y."/>
            <person name="Higuchi S."/>
            <person name="Fujiwara T."/>
            <person name="Onuma R."/>
            <person name="Era A."/>
            <person name="Ohbayashi R."/>
            <person name="Uzuka A."/>
            <person name="Nozaki H."/>
            <person name="Yoshikawa H."/>
            <person name="Miyagishima S.Y."/>
        </authorList>
    </citation>
    <scope>NUCLEOTIDE SEQUENCE [LARGE SCALE GENOMIC DNA]</scope>
    <source>
        <strain evidence="8 9">NIES-2499</strain>
    </source>
</reference>
<dbReference type="PANTHER" id="PTHR13720">
    <property type="entry name" value="WD-40 REPEAT PROTEIN"/>
    <property type="match status" value="1"/>
</dbReference>
<dbReference type="PANTHER" id="PTHR13720:SF24">
    <property type="entry name" value="WD REPEAT-CONTAINING PROTEIN 90"/>
    <property type="match status" value="1"/>
</dbReference>
<name>A0A250WPV0_9CHLO</name>
<feature type="repeat" description="WD" evidence="3">
    <location>
        <begin position="511"/>
        <end position="550"/>
    </location>
</feature>
<dbReference type="SUPFAM" id="SSF50998">
    <property type="entry name" value="Quinoprotein alcohol dehydrogenase-like"/>
    <property type="match status" value="1"/>
</dbReference>
<keyword evidence="9" id="KW-1185">Reference proteome</keyword>
<feature type="region of interest" description="Disordered" evidence="4">
    <location>
        <begin position="154"/>
        <end position="202"/>
    </location>
</feature>
<feature type="compositionally biased region" description="Polar residues" evidence="4">
    <location>
        <begin position="901"/>
        <end position="918"/>
    </location>
</feature>
<evidence type="ECO:0000256" key="4">
    <source>
        <dbReference type="SAM" id="MobiDB-lite"/>
    </source>
</evidence>
<dbReference type="Pfam" id="PF00400">
    <property type="entry name" value="WD40"/>
    <property type="match status" value="3"/>
</dbReference>
<dbReference type="InterPro" id="IPR007714">
    <property type="entry name" value="CFA20_dom"/>
</dbReference>
<dbReference type="Pfam" id="PF05018">
    <property type="entry name" value="CFA20_dom"/>
    <property type="match status" value="1"/>
</dbReference>
<dbReference type="PROSITE" id="PS50294">
    <property type="entry name" value="WD_REPEATS_REGION"/>
    <property type="match status" value="1"/>
</dbReference>
<feature type="domain" description="CFA20" evidence="5">
    <location>
        <begin position="13"/>
        <end position="121"/>
    </location>
</feature>
<feature type="region of interest" description="Disordered" evidence="4">
    <location>
        <begin position="901"/>
        <end position="970"/>
    </location>
</feature>
<dbReference type="STRING" id="1157962.A0A250WPV0"/>
<feature type="compositionally biased region" description="Low complexity" evidence="4">
    <location>
        <begin position="942"/>
        <end position="956"/>
    </location>
</feature>
<dbReference type="SMART" id="SM00320">
    <property type="entry name" value="WD40"/>
    <property type="match status" value="18"/>
</dbReference>
<dbReference type="InterPro" id="IPR050630">
    <property type="entry name" value="WD_repeat_EMAP"/>
</dbReference>
<dbReference type="Gene3D" id="2.130.10.10">
    <property type="entry name" value="YVTN repeat-like/Quinoprotein amine dehydrogenase"/>
    <property type="match status" value="6"/>
</dbReference>
<comment type="caution">
    <text evidence="8">The sequence shown here is derived from an EMBL/GenBank/DDBJ whole genome shotgun (WGS) entry which is preliminary data.</text>
</comment>
<evidence type="ECO:0000259" key="5">
    <source>
        <dbReference type="Pfam" id="PF05018"/>
    </source>
</evidence>
<evidence type="ECO:0000313" key="9">
    <source>
        <dbReference type="Proteomes" id="UP000232323"/>
    </source>
</evidence>
<sequence>MQDRVIGKKVFKIKASPVKVFVIHIEVITMDRNLHRITISNMFNPDTMKRKSGGIQIPFPKVSHRWCVIALDVQAVLEGFTKSPFHSFRSFQFCSWLTVRSVYTSDLKFSLQNLPRDMAMSHALDSSVFEMVWLPKEPSEPDADIMPLQKPIMDRTSVGGASSPTPAAAAAAATLASSSSPRAVPSPTNLAPGPPLSKPAPQPIRSLVESATTTPVTSPAVEAAVEAETRAVHHATRKSSTSLHTTAPADGFAMDAASLTLKRIHTFTGQYTRVLAWAPNSEELVFAAASVVVAMKTDGSTQRFFFGHTAHVCAFAFDFEGTVMASVQEGKQAVVRVWDYHSGVCAAVLNAHAGGMACVSISPDGRALVAVGVDGHNRQLVVIWNIWPLRDGKKAEVVVRQTTDYNIRCIRFSTYEEDQLVACGRDSVRFYRLKAGQLRGVSVRLSAPDRKVTSYADGISASHLGPNIFTDIAFETGLSVHSGGPCRVYVSSASGAVFEINYRTRALLCVYQLHSSAINSLVVHDSFCVTGSDDKLLRVWPMDFSDFLMEADHEASVTSVGVAKDGLRVCIGTESGALGILDIPTQRYRTLLRSHTGTVMGVAIDHNSSQYCTVSTDGSIRVWDSHTHEQLVEFDAPGEEVVAVAYHPRHREIAVGFENGRVRIFDISAATLVQEHKQHRGRISQVLFSTDGNWLYSAGYDGGLCVYDVIQVYNPVKFLPAGSRGIKICISISQDGRFVATVSRDQFRHITSLLLFHGATLEPFMRIETDAESYSKLTFSHTGKELWALTDCNQIDRYELQEGQLIQRMEGAHRLDAHCLVADPLGRCVVSAGADQQVKLWSLRQDASTSGAAFSTMADFQVFLGHPGAIQDAAFRGDQLITVGEFSAVLIWAVQGSTPNKQVSTTHAASTTSPNRKSTALLKASSPPSTRQWLPAGPGTVLPSQLLPSRSQQQALNDPQGHGSREGQIHTGVVSGNQLGHQADQSVSTATQPQGNIPAVNTAEVPPRGMMIAHLTAPVHSTQECTAELAVQVGGVTGAAPLQSPASAALRHDEEYSLTASQPARDAAGSSTHVIASPQHITAATAAGAASPSSGSIPPGPYPSSMCSMMVGYTPSGGSCNVVWRPSEGLFAYGVENTVVIEDLGSRKQRYLTHHTSPVRCLALSMDATRMAVASVAPEPASGYADISIWDLESGHVVALLQYHPAAVQALAFSSTDRFLVSVGRDPERAVVVWDLLDLNAAGGSGRLVAVGRTREITLSVAWLPQRPLPQYVTAGGDGLLLWTLRADCLELMPLDLPQARMREHVSESAACTAVAAEEGGNIFVATSAGCVYQIKVNEGGIVEELLQVVEMTASSFITQLRVSSQAAAVGTREGVVTSFSRWHGANGVWQRRQEVTVDGGVEALWLEGSMQEAVCASSSSTIWYLDLPHLTKVPLVCGHSGTVLTLTTAPHLPGVIASTSGAGSLRIWHLEMQAEPLVEFQSSSPCMCVSFIPSEDGLIAGYLDGTLRLFNIQSHDAAVAAWTSARHASPVVDVLPHPSRPLVISAGRDGALAVTELHTSRLVVYADEFLRLASGRDVLGSPGKGGSTSLEYLGDGGGWGDLQALAVSMGNGSMAAAAWRTHFVVFATPWDEIPIVTIATYRCPQSPGSLSKDVPACIQFVPGSPRTLAYTSPLLLGKVIIYDFRLSKVIRSVGLTQMVRSMHLGGGQDGSGGEGSMMVFGGMGGSAFLVDVSSGRWTELTGHLAHVQAVQFTCDSRWLVTACKSVLEVWDVDGHFHPTEEQVSRSKLLVSPPVALAWKQS</sequence>
<dbReference type="Pfam" id="PF23342">
    <property type="entry name" value="WDR90_beta-prop_4th"/>
    <property type="match status" value="1"/>
</dbReference>
<dbReference type="EMBL" id="BEGY01000001">
    <property type="protein sequence ID" value="GAX72875.1"/>
    <property type="molecule type" value="Genomic_DNA"/>
</dbReference>
<feature type="compositionally biased region" description="Pro residues" evidence="4">
    <location>
        <begin position="192"/>
        <end position="202"/>
    </location>
</feature>
<evidence type="ECO:0000256" key="3">
    <source>
        <dbReference type="PROSITE-ProRule" id="PRU00221"/>
    </source>
</evidence>
<evidence type="ECO:0000313" key="8">
    <source>
        <dbReference type="EMBL" id="GAX72875.1"/>
    </source>
</evidence>
<dbReference type="SUPFAM" id="SSF50978">
    <property type="entry name" value="WD40 repeat-like"/>
    <property type="match status" value="3"/>
</dbReference>
<dbReference type="PROSITE" id="PS50082">
    <property type="entry name" value="WD_REPEATS_2"/>
    <property type="match status" value="4"/>
</dbReference>
<dbReference type="Pfam" id="PF23393">
    <property type="entry name" value="Beta-prop_WDR90_POC16_2nd"/>
    <property type="match status" value="1"/>
</dbReference>
<evidence type="ECO:0000259" key="6">
    <source>
        <dbReference type="Pfam" id="PF23342"/>
    </source>
</evidence>
<protein>
    <recommendedName>
        <fullName evidence="10">CFA20 domain-containing protein</fullName>
    </recommendedName>
</protein>
<dbReference type="InterPro" id="IPR055441">
    <property type="entry name" value="Beta-prop_WDR90_POC16_2nd"/>
</dbReference>
<evidence type="ECO:0000256" key="2">
    <source>
        <dbReference type="ARBA" id="ARBA00022737"/>
    </source>
</evidence>